<dbReference type="PANTHER" id="PTHR10000">
    <property type="entry name" value="PHOSPHOSERINE PHOSPHATASE"/>
    <property type="match status" value="1"/>
</dbReference>
<dbReference type="SFLD" id="SFLDG01140">
    <property type="entry name" value="C2.B:_Phosphomannomutase_and_P"/>
    <property type="match status" value="1"/>
</dbReference>
<reference evidence="1" key="1">
    <citation type="journal article" date="2021" name="PeerJ">
        <title>Extensive microbial diversity within the chicken gut microbiome revealed by metagenomics and culture.</title>
        <authorList>
            <person name="Gilroy R."/>
            <person name="Ravi A."/>
            <person name="Getino M."/>
            <person name="Pursley I."/>
            <person name="Horton D.L."/>
            <person name="Alikhan N.F."/>
            <person name="Baker D."/>
            <person name="Gharbi K."/>
            <person name="Hall N."/>
            <person name="Watson M."/>
            <person name="Adriaenssens E.M."/>
            <person name="Foster-Nyarko E."/>
            <person name="Jarju S."/>
            <person name="Secka A."/>
            <person name="Antonio M."/>
            <person name="Oren A."/>
            <person name="Chaudhuri R.R."/>
            <person name="La Ragione R."/>
            <person name="Hildebrand F."/>
            <person name="Pallen M.J."/>
        </authorList>
    </citation>
    <scope>NUCLEOTIDE SEQUENCE</scope>
    <source>
        <strain evidence="1">811</strain>
    </source>
</reference>
<name>A0A9D1V771_9FIRM</name>
<dbReference type="Gene3D" id="3.30.1240.10">
    <property type="match status" value="1"/>
</dbReference>
<keyword evidence="1" id="KW-0378">Hydrolase</keyword>
<accession>A0A9D1V771</accession>
<dbReference type="GO" id="GO:0000287">
    <property type="term" value="F:magnesium ion binding"/>
    <property type="evidence" value="ECO:0007669"/>
    <property type="project" value="TreeGrafter"/>
</dbReference>
<dbReference type="InterPro" id="IPR023214">
    <property type="entry name" value="HAD_sf"/>
</dbReference>
<dbReference type="GO" id="GO:0016791">
    <property type="term" value="F:phosphatase activity"/>
    <property type="evidence" value="ECO:0007669"/>
    <property type="project" value="TreeGrafter"/>
</dbReference>
<evidence type="ECO:0000313" key="1">
    <source>
        <dbReference type="EMBL" id="HIX07273.1"/>
    </source>
</evidence>
<evidence type="ECO:0000313" key="2">
    <source>
        <dbReference type="Proteomes" id="UP000824204"/>
    </source>
</evidence>
<reference evidence="1" key="2">
    <citation type="submission" date="2021-04" db="EMBL/GenBank/DDBJ databases">
        <authorList>
            <person name="Gilroy R."/>
        </authorList>
    </citation>
    <scope>NUCLEOTIDE SEQUENCE</scope>
    <source>
        <strain evidence="1">811</strain>
    </source>
</reference>
<dbReference type="EMBL" id="DXFX01000031">
    <property type="protein sequence ID" value="HIX07273.1"/>
    <property type="molecule type" value="Genomic_DNA"/>
</dbReference>
<proteinExistence type="predicted"/>
<organism evidence="1 2">
    <name type="scientific">Candidatus Borkfalkia faecipullorum</name>
    <dbReference type="NCBI Taxonomy" id="2838510"/>
    <lineage>
        <taxon>Bacteria</taxon>
        <taxon>Bacillati</taxon>
        <taxon>Bacillota</taxon>
        <taxon>Clostridia</taxon>
        <taxon>Christensenellales</taxon>
        <taxon>Christensenellaceae</taxon>
        <taxon>Candidatus Borkfalkia</taxon>
    </lineage>
</organism>
<sequence length="269" mass="29687">MKNNAIKFIACDLDGTLLDPQGNLPQGIFETIGKLHEQGILFCPASGRQLTALKKMFAPVEDKILILAENGAIVAERNKVLLLESLPQEDIFRALDAVEKIPHAHPLLCTPQCAYYESEGQPFLSFVEASYISNAKGDLREIAEKEKVCKIAVYDELGPENNGMKVLPHALPNLRIIQSGGNWLDISVRTTDKGSAIRFIRSKFGFAKEECVAFGDHMNDYEMLLECGHPYVTENAYPPLKEKIGSTVPSNAEQGVMQALLKISEGKMP</sequence>
<comment type="caution">
    <text evidence="1">The sequence shown here is derived from an EMBL/GenBank/DDBJ whole genome shotgun (WGS) entry which is preliminary data.</text>
</comment>
<dbReference type="SUPFAM" id="SSF56784">
    <property type="entry name" value="HAD-like"/>
    <property type="match status" value="1"/>
</dbReference>
<dbReference type="GO" id="GO:0005829">
    <property type="term" value="C:cytosol"/>
    <property type="evidence" value="ECO:0007669"/>
    <property type="project" value="TreeGrafter"/>
</dbReference>
<dbReference type="SFLD" id="SFLDS00003">
    <property type="entry name" value="Haloacid_Dehalogenase"/>
    <property type="match status" value="1"/>
</dbReference>
<dbReference type="InterPro" id="IPR036412">
    <property type="entry name" value="HAD-like_sf"/>
</dbReference>
<protein>
    <submittedName>
        <fullName evidence="1">Cof-type HAD-IIB family hydrolase</fullName>
    </submittedName>
</protein>
<dbReference type="NCBIfam" id="TIGR01484">
    <property type="entry name" value="HAD-SF-IIB"/>
    <property type="match status" value="1"/>
</dbReference>
<dbReference type="Gene3D" id="3.40.50.1000">
    <property type="entry name" value="HAD superfamily/HAD-like"/>
    <property type="match status" value="1"/>
</dbReference>
<dbReference type="AlphaFoldDB" id="A0A9D1V771"/>
<dbReference type="PANTHER" id="PTHR10000:SF8">
    <property type="entry name" value="HAD SUPERFAMILY HYDROLASE-LIKE, TYPE 3"/>
    <property type="match status" value="1"/>
</dbReference>
<dbReference type="Pfam" id="PF08282">
    <property type="entry name" value="Hydrolase_3"/>
    <property type="match status" value="1"/>
</dbReference>
<dbReference type="Proteomes" id="UP000824204">
    <property type="component" value="Unassembled WGS sequence"/>
</dbReference>
<gene>
    <name evidence="1" type="ORF">H9741_02260</name>
</gene>
<dbReference type="InterPro" id="IPR006379">
    <property type="entry name" value="HAD-SF_hydro_IIB"/>
</dbReference>